<keyword evidence="4 6" id="KW-0378">Hydrolase</keyword>
<dbReference type="Pfam" id="PF03852">
    <property type="entry name" value="Vsr"/>
    <property type="match status" value="1"/>
</dbReference>
<organism evidence="7 8">
    <name type="scientific">Marinobacterium aestuariivivens</name>
    <dbReference type="NCBI Taxonomy" id="1698799"/>
    <lineage>
        <taxon>Bacteria</taxon>
        <taxon>Pseudomonadati</taxon>
        <taxon>Pseudomonadota</taxon>
        <taxon>Gammaproteobacteria</taxon>
        <taxon>Oceanospirillales</taxon>
        <taxon>Oceanospirillaceae</taxon>
        <taxon>Marinobacterium</taxon>
    </lineage>
</organism>
<reference evidence="8" key="1">
    <citation type="journal article" date="2019" name="Int. J. Syst. Evol. Microbiol.">
        <title>The Global Catalogue of Microorganisms (GCM) 10K type strain sequencing project: providing services to taxonomists for standard genome sequencing and annotation.</title>
        <authorList>
            <consortium name="The Broad Institute Genomics Platform"/>
            <consortium name="The Broad Institute Genome Sequencing Center for Infectious Disease"/>
            <person name="Wu L."/>
            <person name="Ma J."/>
        </authorList>
    </citation>
    <scope>NUCLEOTIDE SEQUENCE [LARGE SCALE GENOMIC DNA]</scope>
    <source>
        <strain evidence="8">NBRC 111756</strain>
    </source>
</reference>
<dbReference type="Proteomes" id="UP001596422">
    <property type="component" value="Unassembled WGS sequence"/>
</dbReference>
<dbReference type="EC" id="3.1.-.-" evidence="6"/>
<dbReference type="NCBIfam" id="TIGR00632">
    <property type="entry name" value="vsr"/>
    <property type="match status" value="1"/>
</dbReference>
<accession>A0ABW2A3A7</accession>
<dbReference type="PIRSF" id="PIRSF018267">
    <property type="entry name" value="VSR_endonuc"/>
    <property type="match status" value="1"/>
</dbReference>
<comment type="caution">
    <text evidence="7">The sequence shown here is derived from an EMBL/GenBank/DDBJ whole genome shotgun (WGS) entry which is preliminary data.</text>
</comment>
<evidence type="ECO:0000313" key="8">
    <source>
        <dbReference type="Proteomes" id="UP001596422"/>
    </source>
</evidence>
<keyword evidence="1 6" id="KW-0540">Nuclease</keyword>
<evidence type="ECO:0000256" key="4">
    <source>
        <dbReference type="ARBA" id="ARBA00022801"/>
    </source>
</evidence>
<name>A0ABW2A3A7_9GAMM</name>
<evidence type="ECO:0000256" key="5">
    <source>
        <dbReference type="ARBA" id="ARBA00023204"/>
    </source>
</evidence>
<dbReference type="Gene3D" id="3.40.960.10">
    <property type="entry name" value="VSR Endonuclease"/>
    <property type="match status" value="1"/>
</dbReference>
<evidence type="ECO:0000313" key="7">
    <source>
        <dbReference type="EMBL" id="MFC6671844.1"/>
    </source>
</evidence>
<proteinExistence type="inferred from homology"/>
<comment type="similarity">
    <text evidence="6">Belongs to the vsr family.</text>
</comment>
<dbReference type="InterPro" id="IPR004603">
    <property type="entry name" value="DNA_mismatch_endonuc_vsr"/>
</dbReference>
<comment type="function">
    <text evidence="6">May nick specific sequences that contain T:G mispairs resulting from m5C-deamination.</text>
</comment>
<keyword evidence="8" id="KW-1185">Reference proteome</keyword>
<dbReference type="InterPro" id="IPR011335">
    <property type="entry name" value="Restrct_endonuc-II-like"/>
</dbReference>
<keyword evidence="3 6" id="KW-0227">DNA damage</keyword>
<dbReference type="EMBL" id="JBHSWE010000001">
    <property type="protein sequence ID" value="MFC6671844.1"/>
    <property type="molecule type" value="Genomic_DNA"/>
</dbReference>
<evidence type="ECO:0000256" key="3">
    <source>
        <dbReference type="ARBA" id="ARBA00022763"/>
    </source>
</evidence>
<keyword evidence="5 6" id="KW-0234">DNA repair</keyword>
<gene>
    <name evidence="7" type="ORF">ACFQDL_18565</name>
</gene>
<evidence type="ECO:0000256" key="1">
    <source>
        <dbReference type="ARBA" id="ARBA00022722"/>
    </source>
</evidence>
<keyword evidence="2 6" id="KW-0255">Endonuclease</keyword>
<evidence type="ECO:0000256" key="2">
    <source>
        <dbReference type="ARBA" id="ARBA00022759"/>
    </source>
</evidence>
<evidence type="ECO:0000256" key="6">
    <source>
        <dbReference type="PIRNR" id="PIRNR018267"/>
    </source>
</evidence>
<dbReference type="CDD" id="cd00221">
    <property type="entry name" value="Vsr"/>
    <property type="match status" value="1"/>
</dbReference>
<dbReference type="RefSeq" id="WP_379910328.1">
    <property type="nucleotide sequence ID" value="NZ_JBHSWE010000001.1"/>
</dbReference>
<dbReference type="GO" id="GO:0004519">
    <property type="term" value="F:endonuclease activity"/>
    <property type="evidence" value="ECO:0007669"/>
    <property type="project" value="UniProtKB-KW"/>
</dbReference>
<protein>
    <recommendedName>
        <fullName evidence="6">Very short patch repair endonuclease</fullName>
        <ecNumber evidence="6">3.1.-.-</ecNumber>
    </recommendedName>
</protein>
<dbReference type="SUPFAM" id="SSF52980">
    <property type="entry name" value="Restriction endonuclease-like"/>
    <property type="match status" value="1"/>
</dbReference>
<sequence length="154" mass="17792">MTDVHDQKTRSRNMAAIKPGNTKPELLVRSHLHSLGFRYRIHDSRLPGKPDLVFPKYKAVIFVHGCFWHMHCCSLFKIPKTRTEWWIKKLNQNKKRDLLAQKELEELGWKVLTVWECAIRGRNKVNTSSLISSIAQWLTLGSSSSSIPSDITSH</sequence>